<evidence type="ECO:0000256" key="1">
    <source>
        <dbReference type="ARBA" id="ARBA00004141"/>
    </source>
</evidence>
<evidence type="ECO:0000256" key="2">
    <source>
        <dbReference type="ARBA" id="ARBA00008572"/>
    </source>
</evidence>
<feature type="transmembrane region" description="Helical" evidence="7">
    <location>
        <begin position="108"/>
        <end position="129"/>
    </location>
</feature>
<keyword evidence="11" id="KW-1185">Reference proteome</keyword>
<comment type="caution">
    <text evidence="10">The sequence shown here is derived from an EMBL/GenBank/DDBJ whole genome shotgun (WGS) entry which is preliminary data.</text>
</comment>
<name>A0A8S1JCG5_9CHLO</name>
<dbReference type="Pfam" id="PF00324">
    <property type="entry name" value="AA_permease"/>
    <property type="match status" value="1"/>
</dbReference>
<evidence type="ECO:0000256" key="3">
    <source>
        <dbReference type="ARBA" id="ARBA00022692"/>
    </source>
</evidence>
<comment type="subcellular location">
    <subcellularLocation>
        <location evidence="1">Membrane</location>
        <topology evidence="1">Multi-pass membrane protein</topology>
    </subcellularLocation>
</comment>
<reference evidence="10" key="1">
    <citation type="submission" date="2020-12" db="EMBL/GenBank/DDBJ databases">
        <authorList>
            <person name="Iha C."/>
        </authorList>
    </citation>
    <scope>NUCLEOTIDE SEQUENCE</scope>
</reference>
<keyword evidence="3 7" id="KW-0812">Transmembrane</keyword>
<feature type="region of interest" description="Disordered" evidence="6">
    <location>
        <begin position="257"/>
        <end position="280"/>
    </location>
</feature>
<dbReference type="EMBL" id="CAJHUC010002068">
    <property type="protein sequence ID" value="CAD7703117.1"/>
    <property type="molecule type" value="Genomic_DNA"/>
</dbReference>
<gene>
    <name evidence="10" type="ORF">OSTQU699_LOCUS8474</name>
</gene>
<evidence type="ECO:0000259" key="9">
    <source>
        <dbReference type="Pfam" id="PF13906"/>
    </source>
</evidence>
<evidence type="ECO:0000313" key="11">
    <source>
        <dbReference type="Proteomes" id="UP000708148"/>
    </source>
</evidence>
<comment type="similarity">
    <text evidence="2">Belongs to the amino acid-polyamine-organocation (APC) superfamily. Cationic amino acid transporter (CAT) (TC 2.A.3.3) family.</text>
</comment>
<sequence>MALAITGMQSYKIIDIDAPYAVAFNSFGLKWAGEVVSIGAVTGIVTCLMVTLMGMARIFMVLGRERLLPQWMARVHSKYGTPLNATIVTGIVSGLPALFLNIDFLARMVSMGTLFVLCMVNVGVVWRRYFQPTTTASYKPVVCRLAVLIAASIVEGLALELGLSTWTWGASVGVWLLSAVSFWALPVAYSSTKFTLPVQPIIPALGILFTVHLMCSLGWEAYVRFLVWQVVGISAYFGYCMHHTPDAQYSEAKEPLLFGEGPSESSEGTAEFQEDDEAPL</sequence>
<evidence type="ECO:0008006" key="12">
    <source>
        <dbReference type="Google" id="ProtNLM"/>
    </source>
</evidence>
<keyword evidence="4 7" id="KW-1133">Transmembrane helix</keyword>
<feature type="transmembrane region" description="Helical" evidence="7">
    <location>
        <begin position="165"/>
        <end position="189"/>
    </location>
</feature>
<dbReference type="InterPro" id="IPR004841">
    <property type="entry name" value="AA-permease/SLC12A_dom"/>
</dbReference>
<feature type="transmembrane region" description="Helical" evidence="7">
    <location>
        <begin position="83"/>
        <end position="102"/>
    </location>
</feature>
<evidence type="ECO:0000256" key="7">
    <source>
        <dbReference type="SAM" id="Phobius"/>
    </source>
</evidence>
<dbReference type="OrthoDB" id="3900342at2759"/>
<organism evidence="10 11">
    <name type="scientific">Ostreobium quekettii</name>
    <dbReference type="NCBI Taxonomy" id="121088"/>
    <lineage>
        <taxon>Eukaryota</taxon>
        <taxon>Viridiplantae</taxon>
        <taxon>Chlorophyta</taxon>
        <taxon>core chlorophytes</taxon>
        <taxon>Ulvophyceae</taxon>
        <taxon>TCBD clade</taxon>
        <taxon>Bryopsidales</taxon>
        <taxon>Ostreobineae</taxon>
        <taxon>Ostreobiaceae</taxon>
        <taxon>Ostreobium</taxon>
    </lineage>
</organism>
<protein>
    <recommendedName>
        <fullName evidence="12">Cationic amino acid transporter C-terminal domain-containing protein</fullName>
    </recommendedName>
</protein>
<dbReference type="Gene3D" id="1.20.1740.10">
    <property type="entry name" value="Amino acid/polyamine transporter I"/>
    <property type="match status" value="1"/>
</dbReference>
<evidence type="ECO:0000256" key="5">
    <source>
        <dbReference type="ARBA" id="ARBA00023136"/>
    </source>
</evidence>
<dbReference type="AlphaFoldDB" id="A0A8S1JCG5"/>
<evidence type="ECO:0000313" key="10">
    <source>
        <dbReference type="EMBL" id="CAD7703117.1"/>
    </source>
</evidence>
<evidence type="ECO:0000256" key="4">
    <source>
        <dbReference type="ARBA" id="ARBA00022989"/>
    </source>
</evidence>
<proteinExistence type="inferred from homology"/>
<dbReference type="InterPro" id="IPR029485">
    <property type="entry name" value="CAT_C"/>
</dbReference>
<keyword evidence="5 7" id="KW-0472">Membrane</keyword>
<dbReference type="GO" id="GO:0015171">
    <property type="term" value="F:amino acid transmembrane transporter activity"/>
    <property type="evidence" value="ECO:0007669"/>
    <property type="project" value="TreeGrafter"/>
</dbReference>
<feature type="transmembrane region" description="Helical" evidence="7">
    <location>
        <begin position="201"/>
        <end position="219"/>
    </location>
</feature>
<dbReference type="Proteomes" id="UP000708148">
    <property type="component" value="Unassembled WGS sequence"/>
</dbReference>
<feature type="domain" description="Cationic amino acid transporter C-terminal" evidence="9">
    <location>
        <begin position="194"/>
        <end position="244"/>
    </location>
</feature>
<dbReference type="PANTHER" id="PTHR43243:SF41">
    <property type="entry name" value="CATIONIC AMINO ACID TRANSPORTER 7, CHLOROPLASTIC"/>
    <property type="match status" value="1"/>
</dbReference>
<dbReference type="PANTHER" id="PTHR43243">
    <property type="entry name" value="INNER MEMBRANE TRANSPORTER YGJI-RELATED"/>
    <property type="match status" value="1"/>
</dbReference>
<dbReference type="GO" id="GO:0005886">
    <property type="term" value="C:plasma membrane"/>
    <property type="evidence" value="ECO:0007669"/>
    <property type="project" value="TreeGrafter"/>
</dbReference>
<feature type="domain" description="Amino acid permease/ SLC12A" evidence="8">
    <location>
        <begin position="16"/>
        <end position="132"/>
    </location>
</feature>
<evidence type="ECO:0000259" key="8">
    <source>
        <dbReference type="Pfam" id="PF00324"/>
    </source>
</evidence>
<accession>A0A8S1JCG5</accession>
<feature type="transmembrane region" description="Helical" evidence="7">
    <location>
        <begin position="35"/>
        <end position="62"/>
    </location>
</feature>
<dbReference type="Pfam" id="PF13906">
    <property type="entry name" value="AA_permease_C"/>
    <property type="match status" value="1"/>
</dbReference>
<feature type="transmembrane region" description="Helical" evidence="7">
    <location>
        <begin position="141"/>
        <end position="159"/>
    </location>
</feature>
<evidence type="ECO:0000256" key="6">
    <source>
        <dbReference type="SAM" id="MobiDB-lite"/>
    </source>
</evidence>